<protein>
    <submittedName>
        <fullName evidence="4">Copper amine oxidase N-terminal domain-containing protein</fullName>
    </submittedName>
</protein>
<feature type="region of interest" description="Disordered" evidence="1">
    <location>
        <begin position="360"/>
        <end position="384"/>
    </location>
</feature>
<dbReference type="Pfam" id="PF07833">
    <property type="entry name" value="Cu_amine_oxidN1"/>
    <property type="match status" value="1"/>
</dbReference>
<feature type="domain" description="Copper amine oxidase-like N-terminal" evidence="3">
    <location>
        <begin position="246"/>
        <end position="351"/>
    </location>
</feature>
<dbReference type="RefSeq" id="WP_126139551.1">
    <property type="nucleotide sequence ID" value="NZ_RXHU01000009.1"/>
</dbReference>
<reference evidence="4 5" key="1">
    <citation type="submission" date="2018-12" db="EMBL/GenBank/DDBJ databases">
        <title>Bacillus ochoae sp. nov., Paenibacillus whitsoniae sp. nov., Paenibacillus spiritus sp. nov. Isolated from the Mars Exploration Rover during spacecraft assembly.</title>
        <authorList>
            <person name="Seuylemezian A."/>
            <person name="Vaishampayan P."/>
        </authorList>
    </citation>
    <scope>NUCLEOTIDE SEQUENCE [LARGE SCALE GENOMIC DNA]</scope>
    <source>
        <strain evidence="4 5">MER 54</strain>
    </source>
</reference>
<feature type="compositionally biased region" description="Pro residues" evidence="1">
    <location>
        <begin position="200"/>
        <end position="232"/>
    </location>
</feature>
<dbReference type="AlphaFoldDB" id="A0A430JK06"/>
<feature type="chain" id="PRO_5019552905" evidence="2">
    <location>
        <begin position="30"/>
        <end position="610"/>
    </location>
</feature>
<dbReference type="SUPFAM" id="SSF55383">
    <property type="entry name" value="Copper amine oxidase, domain N"/>
    <property type="match status" value="1"/>
</dbReference>
<dbReference type="PANTHER" id="PTHR48148:SF2">
    <property type="entry name" value="PA14 DOMAIN-CONTAINING PROTEIN"/>
    <property type="match status" value="1"/>
</dbReference>
<proteinExistence type="predicted"/>
<evidence type="ECO:0000313" key="4">
    <source>
        <dbReference type="EMBL" id="RTE11381.1"/>
    </source>
</evidence>
<accession>A0A430JK06</accession>
<dbReference type="PRINTS" id="PR01217">
    <property type="entry name" value="PRICHEXTENSN"/>
</dbReference>
<dbReference type="Proteomes" id="UP000276128">
    <property type="component" value="Unassembled WGS sequence"/>
</dbReference>
<keyword evidence="2" id="KW-0732">Signal</keyword>
<dbReference type="OrthoDB" id="2379109at2"/>
<comment type="caution">
    <text evidence="4">The sequence shown here is derived from an EMBL/GenBank/DDBJ whole genome shotgun (WGS) entry which is preliminary data.</text>
</comment>
<evidence type="ECO:0000256" key="2">
    <source>
        <dbReference type="SAM" id="SignalP"/>
    </source>
</evidence>
<feature type="signal peptide" evidence="2">
    <location>
        <begin position="1"/>
        <end position="29"/>
    </location>
</feature>
<evidence type="ECO:0000259" key="3">
    <source>
        <dbReference type="Pfam" id="PF07833"/>
    </source>
</evidence>
<dbReference type="EMBL" id="RXHU01000009">
    <property type="protein sequence ID" value="RTE11381.1"/>
    <property type="molecule type" value="Genomic_DNA"/>
</dbReference>
<feature type="compositionally biased region" description="Pro residues" evidence="1">
    <location>
        <begin position="365"/>
        <end position="384"/>
    </location>
</feature>
<feature type="region of interest" description="Disordered" evidence="1">
    <location>
        <begin position="194"/>
        <end position="234"/>
    </location>
</feature>
<evidence type="ECO:0000256" key="1">
    <source>
        <dbReference type="SAM" id="MobiDB-lite"/>
    </source>
</evidence>
<dbReference type="InterPro" id="IPR012854">
    <property type="entry name" value="Cu_amine_oxidase-like_N"/>
</dbReference>
<organism evidence="4 5">
    <name type="scientific">Paenibacillus whitsoniae</name>
    <dbReference type="NCBI Taxonomy" id="2496558"/>
    <lineage>
        <taxon>Bacteria</taxon>
        <taxon>Bacillati</taxon>
        <taxon>Bacillota</taxon>
        <taxon>Bacilli</taxon>
        <taxon>Bacillales</taxon>
        <taxon>Paenibacillaceae</taxon>
        <taxon>Paenibacillus</taxon>
    </lineage>
</organism>
<gene>
    <name evidence="4" type="ORF">EJQ19_02050</name>
</gene>
<evidence type="ECO:0000313" key="5">
    <source>
        <dbReference type="Proteomes" id="UP000276128"/>
    </source>
</evidence>
<dbReference type="Gene3D" id="3.30.457.10">
    <property type="entry name" value="Copper amine oxidase-like, N-terminal domain"/>
    <property type="match status" value="1"/>
</dbReference>
<sequence>MIRIGKVTKLTGAALLLAGSLTFAGIAGAFGETVPEDVTIREFSLLDTASDVVGAADFTPEGNKDGHFRLQLSLNKKTTINAVVLRSTDDYGKDNDQGIWRTNRATTGWLLGIVQDKVVTTGAGVTHESVIVNPEFRKDVKEPVGEFDGNLTLDLYASNNGTIKETQAYVLEIETPQGTIVSKPIKYKKPMIAEGTPAPVSSPSPSPSATPPAPTPTPSVPSPAPSPAPVPAPATGEKDIDIRVFFKGNELHFADAQPVVKDGRTLVPFRQLFETLGFTVKWVEEGSVQKAIGTKDGLSIELTINSVNASVNGKTVVLDVPAQIIDGRTMVPLRFVSESSGYDVGFASSGNVWTIQIEDAVPGTDPQPTPVPTPTPDPTPTPVPTPVPSAGEVEPYVVKGYLLNASGQPISGVTINADNLLLYDSNMQGETDENGFYRIELAPIPATWRMTTRFSLDYNGKKLDFWLTADGDKSFAGATGAIRNFTLKDVVGHIEIHPDFFSFDDNMPQFDTTDLEITLTPVGKLFDGSAGKTITTNVEALETGGHGVDNIPLGRYKISATWKPEGHAPMPMLLAITGTTKYAQSLEFDFRNILGGGSIFVNQFEAKLAK</sequence>
<dbReference type="InterPro" id="IPR036582">
    <property type="entry name" value="Mao_N_sf"/>
</dbReference>
<keyword evidence="5" id="KW-1185">Reference proteome</keyword>
<dbReference type="PANTHER" id="PTHR48148">
    <property type="entry name" value="KERATINOCYTE PROLINE-RICH PROTEIN"/>
    <property type="match status" value="1"/>
</dbReference>
<name>A0A430JK06_9BACL</name>